<dbReference type="RefSeq" id="WP_120170147.1">
    <property type="nucleotide sequence ID" value="NZ_MCIB01000034.1"/>
</dbReference>
<dbReference type="Proteomes" id="UP000284177">
    <property type="component" value="Unassembled WGS sequence"/>
</dbReference>
<comment type="subcellular location">
    <subcellularLocation>
        <location evidence="1">Cell membrane</location>
        <topology evidence="1">Multi-pass membrane protein</topology>
    </subcellularLocation>
</comment>
<dbReference type="GO" id="GO:0006824">
    <property type="term" value="P:cobalt ion transport"/>
    <property type="evidence" value="ECO:0007669"/>
    <property type="project" value="InterPro"/>
</dbReference>
<dbReference type="InterPro" id="IPR003339">
    <property type="entry name" value="ABC/ECF_trnsptr_transmembrane"/>
</dbReference>
<evidence type="ECO:0000256" key="4">
    <source>
        <dbReference type="ARBA" id="ARBA00022989"/>
    </source>
</evidence>
<sequence length="226" mass="26294">MLIIDKYAYINKLKEVNPFTKVIFYIVALAVALFSNNLYIWTGIVIAMSILIVVIARIPLTIYLKILTVPLLFLVFGSFAVLFSIDIDKNNFIFSLKVINFYIGITEISLNNTFMLFMRSISTITSTFFLILTTPINDLIYVLKLIRLPDIFIEIIVLTYRFIFIFLKECKEIYTAQQLRFGYVEFKNSLNSISSLVACLFIRVMKRYEEMKIALEVKGYNGKFHM</sequence>
<feature type="transmembrane region" description="Helical" evidence="6">
    <location>
        <begin position="22"/>
        <end position="55"/>
    </location>
</feature>
<evidence type="ECO:0000313" key="7">
    <source>
        <dbReference type="EMBL" id="RKD30618.1"/>
    </source>
</evidence>
<gene>
    <name evidence="7" type="ORF">BET03_04575</name>
</gene>
<comment type="caution">
    <text evidence="7">The sequence shown here is derived from an EMBL/GenBank/DDBJ whole genome shotgun (WGS) entry which is preliminary data.</text>
</comment>
<evidence type="ECO:0000256" key="1">
    <source>
        <dbReference type="ARBA" id="ARBA00004651"/>
    </source>
</evidence>
<evidence type="ECO:0000256" key="5">
    <source>
        <dbReference type="ARBA" id="ARBA00023136"/>
    </source>
</evidence>
<dbReference type="PANTHER" id="PTHR43723:SF1">
    <property type="entry name" value="COBALT TRANSPORT PROTEIN CBIQ"/>
    <property type="match status" value="1"/>
</dbReference>
<reference evidence="7 8" key="1">
    <citation type="submission" date="2016-08" db="EMBL/GenBank/DDBJ databases">
        <title>Novel Firmicutes and Novel Genomes.</title>
        <authorList>
            <person name="Poppleton D.I."/>
            <person name="Gribaldo S."/>
        </authorList>
    </citation>
    <scope>NUCLEOTIDE SEQUENCE [LARGE SCALE GENOMIC DNA]</scope>
    <source>
        <strain evidence="7 8">CTT3</strain>
    </source>
</reference>
<feature type="transmembrane region" description="Helical" evidence="6">
    <location>
        <begin position="62"/>
        <end position="85"/>
    </location>
</feature>
<dbReference type="Pfam" id="PF02361">
    <property type="entry name" value="CbiQ"/>
    <property type="match status" value="1"/>
</dbReference>
<keyword evidence="3 6" id="KW-0812">Transmembrane</keyword>
<dbReference type="CDD" id="cd16914">
    <property type="entry name" value="EcfT"/>
    <property type="match status" value="1"/>
</dbReference>
<evidence type="ECO:0000313" key="8">
    <source>
        <dbReference type="Proteomes" id="UP000284177"/>
    </source>
</evidence>
<name>A0A419SZK9_9FIRM</name>
<evidence type="ECO:0000256" key="6">
    <source>
        <dbReference type="SAM" id="Phobius"/>
    </source>
</evidence>
<feature type="transmembrane region" description="Helical" evidence="6">
    <location>
        <begin position="91"/>
        <end position="110"/>
    </location>
</feature>
<evidence type="ECO:0000256" key="3">
    <source>
        <dbReference type="ARBA" id="ARBA00022692"/>
    </source>
</evidence>
<dbReference type="InterPro" id="IPR012809">
    <property type="entry name" value="ECF_CbiQ"/>
</dbReference>
<proteinExistence type="predicted"/>
<dbReference type="OrthoDB" id="9815246at2"/>
<dbReference type="GO" id="GO:0043190">
    <property type="term" value="C:ATP-binding cassette (ABC) transporter complex"/>
    <property type="evidence" value="ECO:0007669"/>
    <property type="project" value="InterPro"/>
</dbReference>
<keyword evidence="8" id="KW-1185">Reference proteome</keyword>
<dbReference type="PANTHER" id="PTHR43723">
    <property type="entry name" value="COBALT TRANSPORT PROTEIN CBIQ"/>
    <property type="match status" value="1"/>
</dbReference>
<dbReference type="EMBL" id="MCIB01000034">
    <property type="protein sequence ID" value="RKD30618.1"/>
    <property type="molecule type" value="Genomic_DNA"/>
</dbReference>
<keyword evidence="2" id="KW-1003">Cell membrane</keyword>
<dbReference type="AlphaFoldDB" id="A0A419SZK9"/>
<keyword evidence="5 6" id="KW-0472">Membrane</keyword>
<evidence type="ECO:0000256" key="2">
    <source>
        <dbReference type="ARBA" id="ARBA00022475"/>
    </source>
</evidence>
<feature type="transmembrane region" description="Helical" evidence="6">
    <location>
        <begin position="117"/>
        <end position="136"/>
    </location>
</feature>
<keyword evidence="4 6" id="KW-1133">Transmembrane helix</keyword>
<dbReference type="NCBIfam" id="TIGR02454">
    <property type="entry name" value="ECF_T_CbiQ"/>
    <property type="match status" value="1"/>
</dbReference>
<protein>
    <submittedName>
        <fullName evidence="7">Cobalt ECF transporter T component CbiQ</fullName>
    </submittedName>
</protein>
<dbReference type="InterPro" id="IPR052770">
    <property type="entry name" value="Cobalt_transport_CbiQ"/>
</dbReference>
<organism evidence="7 8">
    <name type="scientific">Thermohalobacter berrensis</name>
    <dbReference type="NCBI Taxonomy" id="99594"/>
    <lineage>
        <taxon>Bacteria</taxon>
        <taxon>Bacillati</taxon>
        <taxon>Bacillota</taxon>
        <taxon>Tissierellia</taxon>
        <taxon>Tissierellales</taxon>
        <taxon>Thermohalobacteraceae</taxon>
        <taxon>Thermohalobacter</taxon>
    </lineage>
</organism>
<accession>A0A419SZK9</accession>